<dbReference type="OrthoDB" id="197155at2759"/>
<keyword evidence="2" id="KW-0378">Hydrolase</keyword>
<keyword evidence="3" id="KW-1133">Transmembrane helix</keyword>
<feature type="short sequence motif" description="GXSXG" evidence="2">
    <location>
        <begin position="40"/>
        <end position="44"/>
    </location>
</feature>
<dbReference type="GO" id="GO:0019433">
    <property type="term" value="P:triglyceride catabolic process"/>
    <property type="evidence" value="ECO:0007669"/>
    <property type="project" value="TreeGrafter"/>
</dbReference>
<proteinExistence type="predicted"/>
<keyword evidence="3" id="KW-0472">Membrane</keyword>
<feature type="short sequence motif" description="DGA/G" evidence="2">
    <location>
        <begin position="159"/>
        <end position="161"/>
    </location>
</feature>
<keyword evidence="6" id="KW-1185">Reference proteome</keyword>
<dbReference type="InterPro" id="IPR033562">
    <property type="entry name" value="PLPL"/>
</dbReference>
<evidence type="ECO:0000259" key="4">
    <source>
        <dbReference type="PROSITE" id="PS51635"/>
    </source>
</evidence>
<dbReference type="AlphaFoldDB" id="A0A1V9YNE4"/>
<feature type="active site" description="Nucleophile" evidence="2">
    <location>
        <position position="42"/>
    </location>
</feature>
<organism evidence="5 6">
    <name type="scientific">Achlya hypogyna</name>
    <name type="common">Oomycete</name>
    <name type="synonym">Protoachlya hypogyna</name>
    <dbReference type="NCBI Taxonomy" id="1202772"/>
    <lineage>
        <taxon>Eukaryota</taxon>
        <taxon>Sar</taxon>
        <taxon>Stramenopiles</taxon>
        <taxon>Oomycota</taxon>
        <taxon>Saprolegniomycetes</taxon>
        <taxon>Saprolegniales</taxon>
        <taxon>Achlyaceae</taxon>
        <taxon>Achlya</taxon>
    </lineage>
</organism>
<dbReference type="EMBL" id="JNBR01001452">
    <property type="protein sequence ID" value="OQR87288.1"/>
    <property type="molecule type" value="Genomic_DNA"/>
</dbReference>
<feature type="transmembrane region" description="Helical" evidence="3">
    <location>
        <begin position="308"/>
        <end position="326"/>
    </location>
</feature>
<dbReference type="GO" id="GO:0005737">
    <property type="term" value="C:cytoplasm"/>
    <property type="evidence" value="ECO:0007669"/>
    <property type="project" value="TreeGrafter"/>
</dbReference>
<accession>A0A1V9YNE4</accession>
<comment type="caution">
    <text evidence="2">Lacks conserved residue(s) required for the propagation of feature annotation.</text>
</comment>
<protein>
    <submittedName>
        <fullName evidence="5">Patatin-like phospholipase</fullName>
    </submittedName>
</protein>
<dbReference type="PANTHER" id="PTHR12406:SF42">
    <property type="entry name" value="PNPLA DOMAIN-CONTAINING PROTEIN"/>
    <property type="match status" value="1"/>
</dbReference>
<feature type="transmembrane region" description="Helical" evidence="3">
    <location>
        <begin position="362"/>
        <end position="388"/>
    </location>
</feature>
<dbReference type="GO" id="GO:0005811">
    <property type="term" value="C:lipid droplet"/>
    <property type="evidence" value="ECO:0007669"/>
    <property type="project" value="TreeGrafter"/>
</dbReference>
<keyword evidence="3" id="KW-0812">Transmembrane</keyword>
<feature type="domain" description="PNPLA" evidence="4">
    <location>
        <begin position="8"/>
        <end position="172"/>
    </location>
</feature>
<dbReference type="GO" id="GO:0004806">
    <property type="term" value="F:triacylglycerol lipase activity"/>
    <property type="evidence" value="ECO:0007669"/>
    <property type="project" value="TreeGrafter"/>
</dbReference>
<comment type="caution">
    <text evidence="5">The sequence shown here is derived from an EMBL/GenBank/DDBJ whole genome shotgun (WGS) entry which is preliminary data.</text>
</comment>
<feature type="transmembrane region" description="Helical" evidence="3">
    <location>
        <begin position="332"/>
        <end position="350"/>
    </location>
</feature>
<dbReference type="Pfam" id="PF01734">
    <property type="entry name" value="Patatin"/>
    <property type="match status" value="1"/>
</dbReference>
<evidence type="ECO:0000256" key="3">
    <source>
        <dbReference type="SAM" id="Phobius"/>
    </source>
</evidence>
<feature type="active site" description="Proton acceptor" evidence="2">
    <location>
        <position position="159"/>
    </location>
</feature>
<dbReference type="PROSITE" id="PS51635">
    <property type="entry name" value="PNPLA"/>
    <property type="match status" value="1"/>
</dbReference>
<evidence type="ECO:0000256" key="2">
    <source>
        <dbReference type="PROSITE-ProRule" id="PRU01161"/>
    </source>
</evidence>
<reference evidence="5 6" key="1">
    <citation type="journal article" date="2014" name="Genome Biol. Evol.">
        <title>The secreted proteins of Achlya hypogyna and Thraustotheca clavata identify the ancestral oomycete secretome and reveal gene acquisitions by horizontal gene transfer.</title>
        <authorList>
            <person name="Misner I."/>
            <person name="Blouin N."/>
            <person name="Leonard G."/>
            <person name="Richards T.A."/>
            <person name="Lane C.E."/>
        </authorList>
    </citation>
    <scope>NUCLEOTIDE SEQUENCE [LARGE SCALE GENOMIC DNA]</scope>
    <source>
        <strain evidence="5 6">ATCC 48635</strain>
    </source>
</reference>
<evidence type="ECO:0000313" key="5">
    <source>
        <dbReference type="EMBL" id="OQR87288.1"/>
    </source>
</evidence>
<dbReference type="GO" id="GO:0055088">
    <property type="term" value="P:lipid homeostasis"/>
    <property type="evidence" value="ECO:0007669"/>
    <property type="project" value="TreeGrafter"/>
</dbReference>
<evidence type="ECO:0000313" key="6">
    <source>
        <dbReference type="Proteomes" id="UP000243579"/>
    </source>
</evidence>
<dbReference type="GO" id="GO:0016020">
    <property type="term" value="C:membrane"/>
    <property type="evidence" value="ECO:0007669"/>
    <property type="project" value="TreeGrafter"/>
</dbReference>
<dbReference type="InterPro" id="IPR016035">
    <property type="entry name" value="Acyl_Trfase/lysoPLipase"/>
</dbReference>
<dbReference type="InterPro" id="IPR002641">
    <property type="entry name" value="PNPLA_dom"/>
</dbReference>
<evidence type="ECO:0000256" key="1">
    <source>
        <dbReference type="ARBA" id="ARBA00023098"/>
    </source>
</evidence>
<sequence>MASPPTSYSFACSGWLKTYHFGVAKALQDLGLHKGATVLGSSGGSLAALGLALDCDFDAMVGGVVQDFVPLARASLGGACNVRSYLREAIARYGNFERITELNATERCVVVYSSISKWRSRRVTRFRNATHATDAVLASCCATPIAGFPFRIDGEWVFDGGIFDFQPVVDASTITVSPFYCTTADIKPSQYVPMWWAVYPPAPESIQWLYELGQRDAIAWAKAKGLTTRTVVPPVRWGAHSYRTSLGRFLGYRFLENKLLDALFVTAVVALWKPLAFGLLYTELWVRAVVSAAHAAAYAVATAGQWTLSAVIAVAAGFAALSVVAPVGLNPLLGLVVCFLLCAFSSTGRLELEAAVSKWRQCITCVQIVFSMSLFLRSIPIVGASVALKKHKFLVEHSVVYRLITHCV</sequence>
<keyword evidence="2" id="KW-0442">Lipid degradation</keyword>
<feature type="transmembrane region" description="Helical" evidence="3">
    <location>
        <begin position="259"/>
        <end position="278"/>
    </location>
</feature>
<name>A0A1V9YNE4_ACHHY</name>
<dbReference type="SUPFAM" id="SSF52151">
    <property type="entry name" value="FabD/lysophospholipase-like"/>
    <property type="match status" value="1"/>
</dbReference>
<dbReference type="STRING" id="1202772.A0A1V9YNE4"/>
<keyword evidence="1 2" id="KW-0443">Lipid metabolism</keyword>
<dbReference type="PANTHER" id="PTHR12406">
    <property type="entry name" value="CALCIUM-INDEPENDENT PHOSPHOLIPASE A2 IPLA2 -RELATED"/>
    <property type="match status" value="1"/>
</dbReference>
<gene>
    <name evidence="5" type="ORF">ACHHYP_09238</name>
</gene>
<dbReference type="Proteomes" id="UP000243579">
    <property type="component" value="Unassembled WGS sequence"/>
</dbReference>